<comment type="caution">
    <text evidence="3">The sequence shown here is derived from an EMBL/GenBank/DDBJ whole genome shotgun (WGS) entry which is preliminary data.</text>
</comment>
<feature type="signal peptide" evidence="1">
    <location>
        <begin position="1"/>
        <end position="29"/>
    </location>
</feature>
<feature type="domain" description="Phytase-like" evidence="2">
    <location>
        <begin position="107"/>
        <end position="354"/>
    </location>
</feature>
<dbReference type="InterPro" id="IPR014567">
    <property type="entry name" value="UCP031900"/>
</dbReference>
<dbReference type="EMBL" id="DMBR01000357">
    <property type="protein sequence ID" value="HAE95241.1"/>
    <property type="molecule type" value="Genomic_DNA"/>
</dbReference>
<dbReference type="PROSITE" id="PS51257">
    <property type="entry name" value="PROKAR_LIPOPROTEIN"/>
    <property type="match status" value="1"/>
</dbReference>
<gene>
    <name evidence="3" type="ORF">DCG65_11820</name>
</gene>
<dbReference type="AlphaFoldDB" id="A0A3B9L2Y7"/>
<proteinExistence type="predicted"/>
<dbReference type="PIRSF" id="PIRSF031900">
    <property type="entry name" value="UCP031900"/>
    <property type="match status" value="1"/>
</dbReference>
<dbReference type="InterPro" id="IPR027372">
    <property type="entry name" value="Phytase-like_dom"/>
</dbReference>
<evidence type="ECO:0000313" key="4">
    <source>
        <dbReference type="Proteomes" id="UP000259173"/>
    </source>
</evidence>
<protein>
    <recommendedName>
        <fullName evidence="2">Phytase-like domain-containing protein</fullName>
    </recommendedName>
</protein>
<accession>A0A3B9L2Y7</accession>
<evidence type="ECO:0000313" key="3">
    <source>
        <dbReference type="EMBL" id="HAE95241.1"/>
    </source>
</evidence>
<evidence type="ECO:0000259" key="2">
    <source>
        <dbReference type="Pfam" id="PF13449"/>
    </source>
</evidence>
<name>A0A3B9L2Y7_9PROT</name>
<dbReference type="Pfam" id="PF13449">
    <property type="entry name" value="Phytase-like"/>
    <property type="match status" value="1"/>
</dbReference>
<keyword evidence="1" id="KW-0732">Signal</keyword>
<feature type="chain" id="PRO_5017825943" description="Phytase-like domain-containing protein" evidence="1">
    <location>
        <begin position="30"/>
        <end position="372"/>
    </location>
</feature>
<reference evidence="3 4" key="1">
    <citation type="journal article" date="2018" name="Nat. Biotechnol.">
        <title>A standardized bacterial taxonomy based on genome phylogeny substantially revises the tree of life.</title>
        <authorList>
            <person name="Parks D.H."/>
            <person name="Chuvochina M."/>
            <person name="Waite D.W."/>
            <person name="Rinke C."/>
            <person name="Skarshewski A."/>
            <person name="Chaumeil P.A."/>
            <person name="Hugenholtz P."/>
        </authorList>
    </citation>
    <scope>NUCLEOTIDE SEQUENCE [LARGE SCALE GENOMIC DNA]</scope>
    <source>
        <strain evidence="3">UBA8557</strain>
    </source>
</reference>
<evidence type="ECO:0000256" key="1">
    <source>
        <dbReference type="SAM" id="SignalP"/>
    </source>
</evidence>
<sequence length="372" mass="39497">MFWQTMRPPMHFLRTSVLTGLLGALISCAAPQDHGSASLPATQQSHTLPSSIELHRQSCPAGTTYASPNKFTIRSEPVPLANRPSQAALPPGVRFAGGWSLTSPHAEFGGLSGIEILPDGRLLTVSDVGAFIWIGMANGAPDGTGEISYMKGPNGQILRGKRDGDSEGLALADGLAFVSFERRHRVAAFDLETCGASARAAPFTELPSELSGIRIKENSGAEALSAGKVMIAGYEQLIDGYSPLVSVSKGGSSTELLAPAKRDYNGPLVGMTNTIMLGDAATAGSVVYSLRRSYNPVFGNRLTVEAAYEDAGGASRRALFELKPPMNVDNFEGISAETLNDGTHRLWLVSDNNFSDQQRTLLFAFDLIGEAH</sequence>
<dbReference type="Proteomes" id="UP000259173">
    <property type="component" value="Unassembled WGS sequence"/>
</dbReference>
<organism evidence="3 4">
    <name type="scientific">Hyphomonas atlantica</name>
    <dbReference type="NCBI Taxonomy" id="1280948"/>
    <lineage>
        <taxon>Bacteria</taxon>
        <taxon>Pseudomonadati</taxon>
        <taxon>Pseudomonadota</taxon>
        <taxon>Alphaproteobacteria</taxon>
        <taxon>Hyphomonadales</taxon>
        <taxon>Hyphomonadaceae</taxon>
        <taxon>Hyphomonas</taxon>
    </lineage>
</organism>